<dbReference type="PANTHER" id="PTHR11040:SF140">
    <property type="entry name" value="ZRT (ZRT), IRT- (IRT-) LIKE PROTEIN TRANSPORTER"/>
    <property type="match status" value="1"/>
</dbReference>
<evidence type="ECO:0000256" key="5">
    <source>
        <dbReference type="SAM" id="Phobius"/>
    </source>
</evidence>
<keyword evidence="2 5" id="KW-0812">Transmembrane</keyword>
<feature type="transmembrane region" description="Helical" evidence="5">
    <location>
        <begin position="156"/>
        <end position="176"/>
    </location>
</feature>
<proteinExistence type="predicted"/>
<dbReference type="InterPro" id="IPR003689">
    <property type="entry name" value="ZIP"/>
</dbReference>
<feature type="transmembrane region" description="Helical" evidence="5">
    <location>
        <begin position="248"/>
        <end position="266"/>
    </location>
</feature>
<feature type="transmembrane region" description="Helical" evidence="5">
    <location>
        <begin position="188"/>
        <end position="208"/>
    </location>
</feature>
<comment type="subcellular location">
    <subcellularLocation>
        <location evidence="1">Membrane</location>
        <topology evidence="1">Multi-pass membrane protein</topology>
    </subcellularLocation>
</comment>
<keyword evidence="3 5" id="KW-1133">Transmembrane helix</keyword>
<gene>
    <name evidence="6" type="ORF">PSON_ATCC_30995.1.T1100119</name>
</gene>
<evidence type="ECO:0000256" key="1">
    <source>
        <dbReference type="ARBA" id="ARBA00004141"/>
    </source>
</evidence>
<dbReference type="AlphaFoldDB" id="A0A8S1QM00"/>
<dbReference type="Pfam" id="PF02535">
    <property type="entry name" value="Zip"/>
    <property type="match status" value="1"/>
</dbReference>
<evidence type="ECO:0008006" key="8">
    <source>
        <dbReference type="Google" id="ProtNLM"/>
    </source>
</evidence>
<dbReference type="GO" id="GO:0016020">
    <property type="term" value="C:membrane"/>
    <property type="evidence" value="ECO:0007669"/>
    <property type="project" value="UniProtKB-SubCell"/>
</dbReference>
<feature type="transmembrane region" description="Helical" evidence="5">
    <location>
        <begin position="56"/>
        <end position="73"/>
    </location>
</feature>
<dbReference type="Proteomes" id="UP000692954">
    <property type="component" value="Unassembled WGS sequence"/>
</dbReference>
<keyword evidence="4 5" id="KW-0472">Membrane</keyword>
<dbReference type="GO" id="GO:0005385">
    <property type="term" value="F:zinc ion transmembrane transporter activity"/>
    <property type="evidence" value="ECO:0007669"/>
    <property type="project" value="TreeGrafter"/>
</dbReference>
<evidence type="ECO:0000256" key="2">
    <source>
        <dbReference type="ARBA" id="ARBA00022692"/>
    </source>
</evidence>
<organism evidence="6 7">
    <name type="scientific">Paramecium sonneborni</name>
    <dbReference type="NCBI Taxonomy" id="65129"/>
    <lineage>
        <taxon>Eukaryota</taxon>
        <taxon>Sar</taxon>
        <taxon>Alveolata</taxon>
        <taxon>Ciliophora</taxon>
        <taxon>Intramacronucleata</taxon>
        <taxon>Oligohymenophorea</taxon>
        <taxon>Peniculida</taxon>
        <taxon>Parameciidae</taxon>
        <taxon>Paramecium</taxon>
    </lineage>
</organism>
<evidence type="ECO:0000256" key="3">
    <source>
        <dbReference type="ARBA" id="ARBA00022989"/>
    </source>
</evidence>
<reference evidence="6" key="1">
    <citation type="submission" date="2021-01" db="EMBL/GenBank/DDBJ databases">
        <authorList>
            <consortium name="Genoscope - CEA"/>
            <person name="William W."/>
        </authorList>
    </citation>
    <scope>NUCLEOTIDE SEQUENCE</scope>
</reference>
<evidence type="ECO:0000313" key="6">
    <source>
        <dbReference type="EMBL" id="CAD8116244.1"/>
    </source>
</evidence>
<accession>A0A8S1QM00</accession>
<dbReference type="OrthoDB" id="10263369at2759"/>
<feature type="transmembrane region" description="Helical" evidence="5">
    <location>
        <begin position="22"/>
        <end position="44"/>
    </location>
</feature>
<sequence>MYFEVQELGKIAIKSTIQNDHLVSYTNAFTSGLFLSVGILHILPESNETLIEFVDYPIAFLIAIFGFSLLLFVEKVLFRNIEDNSCSQELQQLDHQGKHQVIILENSEHQHTDKLINSFKHDQNSLKPYLLSITIGLHAIFEGIAIGVTTKTSDTLALGLTLMSHKWAEGWALGIAFRQSNIQKDRQIKFIICAAFLSPIGIFLGMLISNQSILIIGIVQSITAGSFIYIASTELIVEEFNKIQNQTFQYILYLLGIILMSLIVYFE</sequence>
<name>A0A8S1QM00_9CILI</name>
<protein>
    <recommendedName>
        <fullName evidence="8">Zinc/iron permease</fullName>
    </recommendedName>
</protein>
<evidence type="ECO:0000313" key="7">
    <source>
        <dbReference type="Proteomes" id="UP000692954"/>
    </source>
</evidence>
<dbReference type="PANTHER" id="PTHR11040">
    <property type="entry name" value="ZINC/IRON TRANSPORTER"/>
    <property type="match status" value="1"/>
</dbReference>
<feature type="transmembrane region" description="Helical" evidence="5">
    <location>
        <begin position="129"/>
        <end position="150"/>
    </location>
</feature>
<evidence type="ECO:0000256" key="4">
    <source>
        <dbReference type="ARBA" id="ARBA00023136"/>
    </source>
</evidence>
<feature type="transmembrane region" description="Helical" evidence="5">
    <location>
        <begin position="214"/>
        <end position="236"/>
    </location>
</feature>
<comment type="caution">
    <text evidence="6">The sequence shown here is derived from an EMBL/GenBank/DDBJ whole genome shotgun (WGS) entry which is preliminary data.</text>
</comment>
<dbReference type="EMBL" id="CAJJDN010000110">
    <property type="protein sequence ID" value="CAD8116244.1"/>
    <property type="molecule type" value="Genomic_DNA"/>
</dbReference>
<keyword evidence="7" id="KW-1185">Reference proteome</keyword>